<keyword evidence="2" id="KW-0288">FMN</keyword>
<evidence type="ECO:0000313" key="4">
    <source>
        <dbReference type="EMBL" id="ANZ43863.1"/>
    </source>
</evidence>
<dbReference type="InterPro" id="IPR029039">
    <property type="entry name" value="Flavoprotein-like_sf"/>
</dbReference>
<feature type="domain" description="NADPH-dependent FMN reductase-like" evidence="3">
    <location>
        <begin position="4"/>
        <end position="131"/>
    </location>
</feature>
<name>A0A1B2I1M4_9BACT</name>
<dbReference type="InterPro" id="IPR051796">
    <property type="entry name" value="ISF_SsuE-like"/>
</dbReference>
<dbReference type="PANTHER" id="PTHR43278">
    <property type="entry name" value="NAD(P)H-DEPENDENT FMN-CONTAINING OXIDOREDUCTASE YWQN-RELATED"/>
    <property type="match status" value="1"/>
</dbReference>
<evidence type="ECO:0000256" key="2">
    <source>
        <dbReference type="ARBA" id="ARBA00022643"/>
    </source>
</evidence>
<dbReference type="STRING" id="1197717.BED41_01415"/>
<gene>
    <name evidence="4" type="ORF">BED41_01415</name>
</gene>
<evidence type="ECO:0000256" key="1">
    <source>
        <dbReference type="ARBA" id="ARBA00022630"/>
    </source>
</evidence>
<dbReference type="OrthoDB" id="5207at2"/>
<accession>A0A1B2I1M4</accession>
<dbReference type="EMBL" id="CP016757">
    <property type="protein sequence ID" value="ANZ43863.1"/>
    <property type="molecule type" value="Genomic_DNA"/>
</dbReference>
<proteinExistence type="predicted"/>
<dbReference type="SUPFAM" id="SSF52218">
    <property type="entry name" value="Flavoproteins"/>
    <property type="match status" value="1"/>
</dbReference>
<reference evidence="4" key="1">
    <citation type="submission" date="2016-08" db="EMBL/GenBank/DDBJ databases">
        <title>Complete genome of Cloacibacillus porcorum.</title>
        <authorList>
            <person name="Looft T."/>
            <person name="Bayles D.O."/>
            <person name="Alt D.P."/>
        </authorList>
    </citation>
    <scope>NUCLEOTIDE SEQUENCE [LARGE SCALE GENOMIC DNA]</scope>
    <source>
        <strain evidence="4">CL-84</strain>
    </source>
</reference>
<organism evidence="4 5">
    <name type="scientific">Cloacibacillus porcorum</name>
    <dbReference type="NCBI Taxonomy" id="1197717"/>
    <lineage>
        <taxon>Bacteria</taxon>
        <taxon>Thermotogati</taxon>
        <taxon>Synergistota</taxon>
        <taxon>Synergistia</taxon>
        <taxon>Synergistales</taxon>
        <taxon>Synergistaceae</taxon>
        <taxon>Cloacibacillus</taxon>
    </lineage>
</organism>
<dbReference type="PANTHER" id="PTHR43278:SF2">
    <property type="entry name" value="IRON-SULFUR FLAVOPROTEIN"/>
    <property type="match status" value="1"/>
</dbReference>
<dbReference type="Gene3D" id="3.40.50.360">
    <property type="match status" value="1"/>
</dbReference>
<protein>
    <submittedName>
        <fullName evidence="4">FMN reductase</fullName>
    </submittedName>
</protein>
<dbReference type="RefSeq" id="WP_066742118.1">
    <property type="nucleotide sequence ID" value="NZ_CP016757.1"/>
</dbReference>
<dbReference type="Pfam" id="PF03358">
    <property type="entry name" value="FMN_red"/>
    <property type="match status" value="1"/>
</dbReference>
<dbReference type="GeneID" id="83056508"/>
<dbReference type="InterPro" id="IPR005025">
    <property type="entry name" value="FMN_Rdtase-like_dom"/>
</dbReference>
<evidence type="ECO:0000313" key="5">
    <source>
        <dbReference type="Proteomes" id="UP000093044"/>
    </source>
</evidence>
<keyword evidence="1" id="KW-0285">Flavoprotein</keyword>
<dbReference type="KEGG" id="cpor:BED41_01415"/>
<sequence length="185" mass="19755">MGKKIIVLNGSPRANGNTAALAARFIKGAEAAGHEVRHFDLQKMDIKPCLGCCAGGKDPKHPCVQRDGMDEIYPAFMEADIVVLASPMYFWSFTAQLKTAIDRSFAVAELDPDYRLHHKGCVMLMAAGGDSEPNFAPVKDFYASLLGHLGWKDLGMILAGGVMAPGDIAGHPALEEAEVLGASIK</sequence>
<dbReference type="AlphaFoldDB" id="A0A1B2I1M4"/>
<dbReference type="GO" id="GO:0016491">
    <property type="term" value="F:oxidoreductase activity"/>
    <property type="evidence" value="ECO:0007669"/>
    <property type="project" value="InterPro"/>
</dbReference>
<evidence type="ECO:0000259" key="3">
    <source>
        <dbReference type="Pfam" id="PF03358"/>
    </source>
</evidence>
<keyword evidence="5" id="KW-1185">Reference proteome</keyword>
<dbReference type="Proteomes" id="UP000093044">
    <property type="component" value="Chromosome"/>
</dbReference>